<keyword evidence="2" id="KW-0687">Ribonucleoprotein</keyword>
<reference evidence="2 3" key="1">
    <citation type="submission" date="2014-05" db="EMBL/GenBank/DDBJ databases">
        <title>ATOL: Assembling a taxonomically balanced genome-scale reconstruction of the evolutionary history of the Enterobacteriaceae.</title>
        <authorList>
            <person name="Plunkett G.III."/>
            <person name="Neeno-Eckwall E.C."/>
            <person name="Glasner J.D."/>
            <person name="Perna N.T."/>
        </authorList>
    </citation>
    <scope>NUCLEOTIDE SEQUENCE [LARGE SCALE GENOMIC DNA]</scope>
    <source>
        <strain evidence="2 3">ATCC 33320</strain>
    </source>
</reference>
<comment type="caution">
    <text evidence="2">The sequence shown here is derived from an EMBL/GenBank/DDBJ whole genome shotgun (WGS) entry which is preliminary data.</text>
</comment>
<dbReference type="SUPFAM" id="SSF55729">
    <property type="entry name" value="Acyl-CoA N-acyltransferases (Nat)"/>
    <property type="match status" value="1"/>
</dbReference>
<dbReference type="NCBIfam" id="NF007539">
    <property type="entry name" value="PRK10151.1"/>
    <property type="match status" value="1"/>
</dbReference>
<dbReference type="InterPro" id="IPR016181">
    <property type="entry name" value="Acyl_CoA_acyltransferase"/>
</dbReference>
<dbReference type="CDD" id="cd04301">
    <property type="entry name" value="NAT_SF"/>
    <property type="match status" value="1"/>
</dbReference>
<dbReference type="eggNOG" id="COG1670">
    <property type="taxonomic scope" value="Bacteria"/>
</dbReference>
<feature type="domain" description="N-acetyltransferase" evidence="1">
    <location>
        <begin position="18"/>
        <end position="175"/>
    </location>
</feature>
<keyword evidence="3" id="KW-1185">Reference proteome</keyword>
<organism evidence="2 3">
    <name type="scientific">Buttiauxella agrestis ATCC 33320</name>
    <dbReference type="NCBI Taxonomy" id="1006004"/>
    <lineage>
        <taxon>Bacteria</taxon>
        <taxon>Pseudomonadati</taxon>
        <taxon>Pseudomonadota</taxon>
        <taxon>Gammaproteobacteria</taxon>
        <taxon>Enterobacterales</taxon>
        <taxon>Enterobacteriaceae</taxon>
        <taxon>Buttiauxella</taxon>
    </lineage>
</organism>
<dbReference type="GO" id="GO:0008999">
    <property type="term" value="F:protein-N-terminal-alanine acetyltransferase activity"/>
    <property type="evidence" value="ECO:0007669"/>
    <property type="project" value="TreeGrafter"/>
</dbReference>
<dbReference type="STRING" id="1006004.GBAG_1790"/>
<dbReference type="OrthoDB" id="9784707at2"/>
<dbReference type="InterPro" id="IPR051908">
    <property type="entry name" value="Ribosomal_N-acetyltransferase"/>
</dbReference>
<gene>
    <name evidence="2" type="primary">rimL</name>
    <name evidence="2" type="ORF">GBAG_1790</name>
</gene>
<dbReference type="Pfam" id="PF13302">
    <property type="entry name" value="Acetyltransf_3"/>
    <property type="match status" value="1"/>
</dbReference>
<proteinExistence type="predicted"/>
<dbReference type="Proteomes" id="UP000028653">
    <property type="component" value="Unassembled WGS sequence"/>
</dbReference>
<evidence type="ECO:0000313" key="2">
    <source>
        <dbReference type="EMBL" id="KFC82074.1"/>
    </source>
</evidence>
<dbReference type="EC" id="2.3.1.-" evidence="2"/>
<dbReference type="GO" id="GO:1990189">
    <property type="term" value="F:protein N-terminal-serine acetyltransferase activity"/>
    <property type="evidence" value="ECO:0007669"/>
    <property type="project" value="TreeGrafter"/>
</dbReference>
<evidence type="ECO:0000259" key="1">
    <source>
        <dbReference type="PROSITE" id="PS51186"/>
    </source>
</evidence>
<protein>
    <submittedName>
        <fullName evidence="2">Ribosomal protein L7p-serine acetyltransferase</fullName>
        <ecNumber evidence="2">2.3.1.-</ecNumber>
    </submittedName>
</protein>
<dbReference type="PANTHER" id="PTHR43441">
    <property type="entry name" value="RIBOSOMAL-PROTEIN-SERINE ACETYLTRANSFERASE"/>
    <property type="match status" value="1"/>
</dbReference>
<accession>A0A085GEC9</accession>
<dbReference type="EMBL" id="JMPI01000025">
    <property type="protein sequence ID" value="KFC82074.1"/>
    <property type="molecule type" value="Genomic_DNA"/>
</dbReference>
<dbReference type="GO" id="GO:0005737">
    <property type="term" value="C:cytoplasm"/>
    <property type="evidence" value="ECO:0007669"/>
    <property type="project" value="TreeGrafter"/>
</dbReference>
<dbReference type="GO" id="GO:0005840">
    <property type="term" value="C:ribosome"/>
    <property type="evidence" value="ECO:0007669"/>
    <property type="project" value="UniProtKB-KW"/>
</dbReference>
<name>A0A085GEC9_9ENTR</name>
<sequence length="184" mass="21370">MRDSDNWQDEVIEVDDSLALHSIHERYADELFAVVQKNKAWLQTAMDWPQFVVSVEDSRKNAQGNYILHHRGYAKMFLIMRDKKIMGVISFNQIEPTNKTAYIGYWLDENVLGQGIVSRALEAVMQKYAREGLVRRFVIKCIVSNTASNRVARRNGFTLEGRLKQAEFLNGEFHDQNIYGRIIE</sequence>
<dbReference type="InterPro" id="IPR000182">
    <property type="entry name" value="GNAT_dom"/>
</dbReference>
<dbReference type="PROSITE" id="PS51186">
    <property type="entry name" value="GNAT"/>
    <property type="match status" value="1"/>
</dbReference>
<dbReference type="AlphaFoldDB" id="A0A085GEC9"/>
<keyword evidence="2" id="KW-0808">Transferase</keyword>
<dbReference type="Gene3D" id="3.40.630.30">
    <property type="match status" value="1"/>
</dbReference>
<keyword evidence="2" id="KW-0012">Acyltransferase</keyword>
<evidence type="ECO:0000313" key="3">
    <source>
        <dbReference type="Proteomes" id="UP000028653"/>
    </source>
</evidence>
<dbReference type="PANTHER" id="PTHR43441:SF11">
    <property type="entry name" value="RIBOSOMAL-PROTEIN-SERINE ACETYLTRANSFERASE"/>
    <property type="match status" value="1"/>
</dbReference>
<dbReference type="RefSeq" id="WP_034495134.1">
    <property type="nucleotide sequence ID" value="NZ_JMPI01000025.1"/>
</dbReference>
<keyword evidence="2" id="KW-0689">Ribosomal protein</keyword>